<evidence type="ECO:0000313" key="4">
    <source>
        <dbReference type="EMBL" id="MEP0864291.1"/>
    </source>
</evidence>
<feature type="compositionally biased region" description="Pro residues" evidence="2">
    <location>
        <begin position="249"/>
        <end position="260"/>
    </location>
</feature>
<feature type="domain" description="PRC-barrel" evidence="3">
    <location>
        <begin position="7"/>
        <end position="80"/>
    </location>
</feature>
<dbReference type="InterPro" id="IPR027275">
    <property type="entry name" value="PRC-brl_dom"/>
</dbReference>
<evidence type="ECO:0000259" key="3">
    <source>
        <dbReference type="Pfam" id="PF05239"/>
    </source>
</evidence>
<dbReference type="EMBL" id="JAMPKK010000011">
    <property type="protein sequence ID" value="MEP0864291.1"/>
    <property type="molecule type" value="Genomic_DNA"/>
</dbReference>
<accession>A0ABV0JNP2</accession>
<evidence type="ECO:0000313" key="5">
    <source>
        <dbReference type="Proteomes" id="UP001442494"/>
    </source>
</evidence>
<keyword evidence="1" id="KW-0175">Coiled coil</keyword>
<dbReference type="InterPro" id="IPR011033">
    <property type="entry name" value="PRC_barrel-like_sf"/>
</dbReference>
<feature type="compositionally biased region" description="Polar residues" evidence="2">
    <location>
        <begin position="229"/>
        <end position="245"/>
    </location>
</feature>
<organism evidence="4 5">
    <name type="scientific">Funiculus sociatus GB2-A5</name>
    <dbReference type="NCBI Taxonomy" id="2933946"/>
    <lineage>
        <taxon>Bacteria</taxon>
        <taxon>Bacillati</taxon>
        <taxon>Cyanobacteriota</taxon>
        <taxon>Cyanophyceae</taxon>
        <taxon>Coleofasciculales</taxon>
        <taxon>Coleofasciculaceae</taxon>
        <taxon>Funiculus</taxon>
    </lineage>
</organism>
<proteinExistence type="predicted"/>
<gene>
    <name evidence="4" type="ORF">NDI37_07395</name>
</gene>
<sequence length="260" mass="28682">MNAQPQIIRQSELLNRLVLNRSTAEEAGRVDQLWLNPQSHQVIGFTCKSGFLGGLKQVFSWEQITTIGTDSIIVNNTSEVIEPETPIQKISLIGHEVWTDAGNKVGKIVDYLFNPQTGAIVNYLFVSSGWRGILDGIYLLPLEAIASTGSKRVIVSDAIIQAPQQYAEGLNQKMTQAAELLKEDYKKTQDDLEALKRSAQNIAEQVKDTTETVAGIAKEKLSEAKAQRQDTSQPTEIVQTIDTTAQPLPNEPPQLPEDTK</sequence>
<dbReference type="PANTHER" id="PTHR36740">
    <property type="entry name" value="PRC DOMAIN-CONTAINING PROTEIN"/>
    <property type="match status" value="1"/>
</dbReference>
<dbReference type="PANTHER" id="PTHR36740:SF1">
    <property type="entry name" value="PRC-BARREL DOMAIN-CONTAINING PROTEIN"/>
    <property type="match status" value="1"/>
</dbReference>
<evidence type="ECO:0000256" key="2">
    <source>
        <dbReference type="SAM" id="MobiDB-lite"/>
    </source>
</evidence>
<feature type="coiled-coil region" evidence="1">
    <location>
        <begin position="171"/>
        <end position="212"/>
    </location>
</feature>
<reference evidence="4 5" key="1">
    <citation type="submission" date="2022-04" db="EMBL/GenBank/DDBJ databases">
        <title>Positive selection, recombination, and allopatry shape intraspecific diversity of widespread and dominant cyanobacteria.</title>
        <authorList>
            <person name="Wei J."/>
            <person name="Shu W."/>
            <person name="Hu C."/>
        </authorList>
    </citation>
    <scope>NUCLEOTIDE SEQUENCE [LARGE SCALE GENOMIC DNA]</scope>
    <source>
        <strain evidence="4 5">GB2-A5</strain>
    </source>
</reference>
<dbReference type="Pfam" id="PF05239">
    <property type="entry name" value="PRC"/>
    <property type="match status" value="2"/>
</dbReference>
<dbReference type="Proteomes" id="UP001442494">
    <property type="component" value="Unassembled WGS sequence"/>
</dbReference>
<comment type="caution">
    <text evidence="4">The sequence shown here is derived from an EMBL/GenBank/DDBJ whole genome shotgun (WGS) entry which is preliminary data.</text>
</comment>
<keyword evidence="5" id="KW-1185">Reference proteome</keyword>
<feature type="region of interest" description="Disordered" evidence="2">
    <location>
        <begin position="223"/>
        <end position="260"/>
    </location>
</feature>
<dbReference type="Gene3D" id="2.30.30.240">
    <property type="entry name" value="PRC-barrel domain"/>
    <property type="match status" value="2"/>
</dbReference>
<evidence type="ECO:0000256" key="1">
    <source>
        <dbReference type="SAM" id="Coils"/>
    </source>
</evidence>
<feature type="domain" description="PRC-barrel" evidence="3">
    <location>
        <begin position="91"/>
        <end position="155"/>
    </location>
</feature>
<name>A0ABV0JNP2_9CYAN</name>
<protein>
    <submittedName>
        <fullName evidence="4">PRC-barrel domain-containing protein</fullName>
    </submittedName>
</protein>
<dbReference type="SUPFAM" id="SSF50346">
    <property type="entry name" value="PRC-barrel domain"/>
    <property type="match status" value="2"/>
</dbReference>
<dbReference type="RefSeq" id="WP_190427503.1">
    <property type="nucleotide sequence ID" value="NZ_JAMPKK010000011.1"/>
</dbReference>